<evidence type="ECO:0000313" key="2">
    <source>
        <dbReference type="Proteomes" id="UP000314294"/>
    </source>
</evidence>
<reference evidence="1 2" key="1">
    <citation type="submission" date="2019-03" db="EMBL/GenBank/DDBJ databases">
        <title>First draft genome of Liparis tanakae, snailfish: a comprehensive survey of snailfish specific genes.</title>
        <authorList>
            <person name="Kim W."/>
            <person name="Song I."/>
            <person name="Jeong J.-H."/>
            <person name="Kim D."/>
            <person name="Kim S."/>
            <person name="Ryu S."/>
            <person name="Song J.Y."/>
            <person name="Lee S.K."/>
        </authorList>
    </citation>
    <scope>NUCLEOTIDE SEQUENCE [LARGE SCALE GENOMIC DNA]</scope>
    <source>
        <tissue evidence="1">Muscle</tissue>
    </source>
</reference>
<gene>
    <name evidence="1" type="ORF">EYF80_047328</name>
</gene>
<dbReference type="AlphaFoldDB" id="A0A4Z2FNZ5"/>
<protein>
    <submittedName>
        <fullName evidence="1">Uncharacterized protein</fullName>
    </submittedName>
</protein>
<sequence length="104" mass="11360">MKCFSVIAYPPVSDPEREERTTNISPVETVGVEADVVIGASPVGLGTDVVELEFGVWVVATLDRGRRPSASWPRGDPPVQGSDHMWMAEDRCGDIRYESARVVT</sequence>
<comment type="caution">
    <text evidence="1">The sequence shown here is derived from an EMBL/GenBank/DDBJ whole genome shotgun (WGS) entry which is preliminary data.</text>
</comment>
<name>A0A4Z2FNZ5_9TELE</name>
<dbReference type="Proteomes" id="UP000314294">
    <property type="component" value="Unassembled WGS sequence"/>
</dbReference>
<proteinExistence type="predicted"/>
<keyword evidence="2" id="KW-1185">Reference proteome</keyword>
<organism evidence="1 2">
    <name type="scientific">Liparis tanakae</name>
    <name type="common">Tanaka's snailfish</name>
    <dbReference type="NCBI Taxonomy" id="230148"/>
    <lineage>
        <taxon>Eukaryota</taxon>
        <taxon>Metazoa</taxon>
        <taxon>Chordata</taxon>
        <taxon>Craniata</taxon>
        <taxon>Vertebrata</taxon>
        <taxon>Euteleostomi</taxon>
        <taxon>Actinopterygii</taxon>
        <taxon>Neopterygii</taxon>
        <taxon>Teleostei</taxon>
        <taxon>Neoteleostei</taxon>
        <taxon>Acanthomorphata</taxon>
        <taxon>Eupercaria</taxon>
        <taxon>Perciformes</taxon>
        <taxon>Cottioidei</taxon>
        <taxon>Cottales</taxon>
        <taxon>Liparidae</taxon>
        <taxon>Liparis</taxon>
    </lineage>
</organism>
<dbReference type="EMBL" id="SRLO01001031">
    <property type="protein sequence ID" value="TNN42514.1"/>
    <property type="molecule type" value="Genomic_DNA"/>
</dbReference>
<accession>A0A4Z2FNZ5</accession>
<evidence type="ECO:0000313" key="1">
    <source>
        <dbReference type="EMBL" id="TNN42514.1"/>
    </source>
</evidence>